<dbReference type="SMART" id="SM00859">
    <property type="entry name" value="Semialdhyde_dh"/>
    <property type="match status" value="1"/>
</dbReference>
<protein>
    <recommendedName>
        <fullName evidence="5">N-acetyl-gamma-glutamyl-phosphate reductase</fullName>
        <shortName evidence="5">AGPR</shortName>
        <ecNumber evidence="5">1.2.1.38</ecNumber>
    </recommendedName>
    <alternativeName>
        <fullName evidence="5">N-acetyl-glutamate semialdehyde dehydrogenase</fullName>
        <shortName evidence="5">NAGSA dehydrogenase</shortName>
    </alternativeName>
</protein>
<keyword evidence="1 5" id="KW-0055">Arginine biosynthesis</keyword>
<dbReference type="InterPro" id="IPR000706">
    <property type="entry name" value="AGPR_type-1"/>
</dbReference>
<dbReference type="Pfam" id="PF22698">
    <property type="entry name" value="Semialdhyde_dhC_1"/>
    <property type="match status" value="1"/>
</dbReference>
<dbReference type="CDD" id="cd17895">
    <property type="entry name" value="AGPR_1_N"/>
    <property type="match status" value="1"/>
</dbReference>
<keyword evidence="2 5" id="KW-0028">Amino-acid biosynthesis</keyword>
<name>A0ABX2T277_9PROT</name>
<feature type="active site" evidence="5 6">
    <location>
        <position position="154"/>
    </location>
</feature>
<evidence type="ECO:0000256" key="3">
    <source>
        <dbReference type="ARBA" id="ARBA00022857"/>
    </source>
</evidence>
<dbReference type="PROSITE" id="PS01224">
    <property type="entry name" value="ARGC"/>
    <property type="match status" value="1"/>
</dbReference>
<dbReference type="SUPFAM" id="SSF55347">
    <property type="entry name" value="Glyceraldehyde-3-phosphate dehydrogenase-like, C-terminal domain"/>
    <property type="match status" value="1"/>
</dbReference>
<evidence type="ECO:0000313" key="9">
    <source>
        <dbReference type="Proteomes" id="UP000584642"/>
    </source>
</evidence>
<dbReference type="InterPro" id="IPR036291">
    <property type="entry name" value="NAD(P)-bd_dom_sf"/>
</dbReference>
<dbReference type="Pfam" id="PF01118">
    <property type="entry name" value="Semialdhyde_dh"/>
    <property type="match status" value="1"/>
</dbReference>
<dbReference type="PANTHER" id="PTHR32338">
    <property type="entry name" value="N-ACETYL-GAMMA-GLUTAMYL-PHOSPHATE REDUCTASE, CHLOROPLASTIC-RELATED-RELATED"/>
    <property type="match status" value="1"/>
</dbReference>
<dbReference type="GO" id="GO:0003942">
    <property type="term" value="F:N-acetyl-gamma-glutamyl-phosphate reductase activity"/>
    <property type="evidence" value="ECO:0007669"/>
    <property type="project" value="UniProtKB-EC"/>
</dbReference>
<evidence type="ECO:0000256" key="4">
    <source>
        <dbReference type="ARBA" id="ARBA00023002"/>
    </source>
</evidence>
<accession>A0ABX2T277</accession>
<evidence type="ECO:0000256" key="1">
    <source>
        <dbReference type="ARBA" id="ARBA00022571"/>
    </source>
</evidence>
<comment type="subcellular location">
    <subcellularLocation>
        <location evidence="5">Cytoplasm</location>
    </subcellularLocation>
</comment>
<comment type="pathway">
    <text evidence="5">Amino-acid biosynthesis; L-arginine biosynthesis; N(2)-acetyl-L-ornithine from L-glutamate: step 3/4.</text>
</comment>
<comment type="catalytic activity">
    <reaction evidence="5">
        <text>N-acetyl-L-glutamate 5-semialdehyde + phosphate + NADP(+) = N-acetyl-L-glutamyl 5-phosphate + NADPH + H(+)</text>
        <dbReference type="Rhea" id="RHEA:21588"/>
        <dbReference type="ChEBI" id="CHEBI:15378"/>
        <dbReference type="ChEBI" id="CHEBI:29123"/>
        <dbReference type="ChEBI" id="CHEBI:43474"/>
        <dbReference type="ChEBI" id="CHEBI:57783"/>
        <dbReference type="ChEBI" id="CHEBI:57936"/>
        <dbReference type="ChEBI" id="CHEBI:58349"/>
        <dbReference type="EC" id="1.2.1.38"/>
    </reaction>
</comment>
<evidence type="ECO:0000256" key="5">
    <source>
        <dbReference type="HAMAP-Rule" id="MF_00150"/>
    </source>
</evidence>
<dbReference type="Gene3D" id="3.40.50.720">
    <property type="entry name" value="NAD(P)-binding Rossmann-like Domain"/>
    <property type="match status" value="1"/>
</dbReference>
<organism evidence="8 9">
    <name type="scientific">Azospirillum oleiclasticum</name>
    <dbReference type="NCBI Taxonomy" id="2735135"/>
    <lineage>
        <taxon>Bacteria</taxon>
        <taxon>Pseudomonadati</taxon>
        <taxon>Pseudomonadota</taxon>
        <taxon>Alphaproteobacteria</taxon>
        <taxon>Rhodospirillales</taxon>
        <taxon>Azospirillaceae</taxon>
        <taxon>Azospirillum</taxon>
    </lineage>
</organism>
<proteinExistence type="inferred from homology"/>
<keyword evidence="9" id="KW-1185">Reference proteome</keyword>
<dbReference type="Gene3D" id="3.30.360.10">
    <property type="entry name" value="Dihydrodipicolinate Reductase, domain 2"/>
    <property type="match status" value="1"/>
</dbReference>
<comment type="similarity">
    <text evidence="5">Belongs to the NAGSA dehydrogenase family. Type 1 subfamily.</text>
</comment>
<gene>
    <name evidence="5" type="primary">argC</name>
    <name evidence="8" type="ORF">HND93_01435</name>
</gene>
<evidence type="ECO:0000313" key="8">
    <source>
        <dbReference type="EMBL" id="NYZ18358.1"/>
    </source>
</evidence>
<evidence type="ECO:0000256" key="2">
    <source>
        <dbReference type="ARBA" id="ARBA00022605"/>
    </source>
</evidence>
<dbReference type="InterPro" id="IPR023013">
    <property type="entry name" value="AGPR_AS"/>
</dbReference>
<keyword evidence="5" id="KW-0963">Cytoplasm</keyword>
<dbReference type="CDD" id="cd23934">
    <property type="entry name" value="AGPR_1_C"/>
    <property type="match status" value="1"/>
</dbReference>
<dbReference type="EMBL" id="JABFDB010000001">
    <property type="protein sequence ID" value="NYZ18358.1"/>
    <property type="molecule type" value="Genomic_DNA"/>
</dbReference>
<dbReference type="SUPFAM" id="SSF51735">
    <property type="entry name" value="NAD(P)-binding Rossmann-fold domains"/>
    <property type="match status" value="1"/>
</dbReference>
<dbReference type="HAMAP" id="MF_00150">
    <property type="entry name" value="ArgC_type1"/>
    <property type="match status" value="1"/>
</dbReference>
<dbReference type="InterPro" id="IPR000534">
    <property type="entry name" value="Semialdehyde_DH_NAD-bd"/>
</dbReference>
<dbReference type="EC" id="1.2.1.38" evidence="5"/>
<comment type="caution">
    <text evidence="8">The sequence shown here is derived from an EMBL/GenBank/DDBJ whole genome shotgun (WGS) entry which is preliminary data.</text>
</comment>
<keyword evidence="3 5" id="KW-0521">NADP</keyword>
<keyword evidence="4 5" id="KW-0560">Oxidoreductase</keyword>
<evidence type="ECO:0000259" key="7">
    <source>
        <dbReference type="SMART" id="SM00859"/>
    </source>
</evidence>
<dbReference type="Proteomes" id="UP000584642">
    <property type="component" value="Unassembled WGS sequence"/>
</dbReference>
<dbReference type="InterPro" id="IPR058924">
    <property type="entry name" value="AGPR_dimerisation_dom"/>
</dbReference>
<dbReference type="RefSeq" id="WP_180280108.1">
    <property type="nucleotide sequence ID" value="NZ_JABFDB010000001.1"/>
</dbReference>
<evidence type="ECO:0000256" key="6">
    <source>
        <dbReference type="PROSITE-ProRule" id="PRU10010"/>
    </source>
</evidence>
<dbReference type="InterPro" id="IPR050085">
    <property type="entry name" value="AGPR"/>
</dbReference>
<sequence>MADVTTKIRTGILGASGYTGAELLRLLLRHPAVEIGALTAERQAGKPMGEVFPHLGRLGLPDLVKIEDVSWDKLDLVFCALPHGTTQEIVAGLPRNLRVVDLSADFRLTEPEEYKTWYGHEHRAQDLQKEVAYGLTELNRQGVRKARVVANPGCYPTSALLPLMPLLLDNLIEPGGIIIDAKSGVSGAGRDAKQANLFTEVSEGFNAYGVGHHRHMPEIEQELRLAAGRPVTVSFTPHLVPMNRGMLATIYVKMADGVTADDLRAALTARYEGEAFVGVTPAGVVPATRHVRGSNHCLIGVVPDRTPRGAILVSVIDNLVKGASGQAVQNMNVMLGLGETTGIDGVAMFP</sequence>
<dbReference type="NCBIfam" id="TIGR01850">
    <property type="entry name" value="argC"/>
    <property type="match status" value="1"/>
</dbReference>
<feature type="domain" description="Semialdehyde dehydrogenase NAD-binding" evidence="7">
    <location>
        <begin position="9"/>
        <end position="146"/>
    </location>
</feature>
<reference evidence="8 9" key="1">
    <citation type="submission" date="2020-05" db="EMBL/GenBank/DDBJ databases">
        <title>Azospirillum oleiclasticum sp. nov, a nitrogen-fixing and heavy crude oil-emulsifying bacterium isolated from the crude oil of Yumen Oilfield.</title>
        <authorList>
            <person name="Wu D."/>
            <person name="Cai M."/>
            <person name="Zhang X."/>
        </authorList>
    </citation>
    <scope>NUCLEOTIDE SEQUENCE [LARGE SCALE GENOMIC DNA]</scope>
    <source>
        <strain evidence="8 9">ROY-1-1-2</strain>
    </source>
</reference>
<comment type="function">
    <text evidence="5">Catalyzes the NADPH-dependent reduction of N-acetyl-5-glutamyl phosphate to yield N-acetyl-L-glutamate 5-semialdehyde.</text>
</comment>
<dbReference type="PANTHER" id="PTHR32338:SF10">
    <property type="entry name" value="N-ACETYL-GAMMA-GLUTAMYL-PHOSPHATE REDUCTASE, CHLOROPLASTIC-RELATED"/>
    <property type="match status" value="1"/>
</dbReference>